<evidence type="ECO:0000313" key="4">
    <source>
        <dbReference type="EMBL" id="CAH67838.1"/>
    </source>
</evidence>
<feature type="domain" description="Transposase-associated" evidence="3">
    <location>
        <begin position="13"/>
        <end position="79"/>
    </location>
</feature>
<reference evidence="4" key="2">
    <citation type="submission" date="2004-10" db="EMBL/GenBank/DDBJ databases">
        <title>Chromosome-wide comparison between domesticated rice subspecies indica and japonica.</title>
        <authorList>
            <person name="Han B."/>
        </authorList>
    </citation>
    <scope>NUCLEOTIDE SEQUENCE</scope>
</reference>
<feature type="region of interest" description="Disordered" evidence="1">
    <location>
        <begin position="771"/>
        <end position="815"/>
    </location>
</feature>
<feature type="domain" description="DUF4218" evidence="2">
    <location>
        <begin position="623"/>
        <end position="735"/>
    </location>
</feature>
<dbReference type="Pfam" id="PF13960">
    <property type="entry name" value="DUF4218"/>
    <property type="match status" value="1"/>
</dbReference>
<dbReference type="InterPro" id="IPR004242">
    <property type="entry name" value="Transposase_21"/>
</dbReference>
<dbReference type="PANTHER" id="PTHR10775">
    <property type="entry name" value="OS08G0208400 PROTEIN"/>
    <property type="match status" value="1"/>
</dbReference>
<name>Q01HV8_ORYSA</name>
<proteinExistence type="predicted"/>
<dbReference type="EMBL" id="CR855227">
    <property type="protein sequence ID" value="CAH67838.1"/>
    <property type="molecule type" value="Genomic_DNA"/>
</dbReference>
<reference evidence="4" key="1">
    <citation type="journal article" date="2002" name="Nature">
        <title>Sequence and analysis of rice chromosome 4.</title>
        <authorList>
            <person name="Feng Q."/>
            <person name="Zhang Y."/>
            <person name="Hao P."/>
            <person name="Wang S."/>
            <person name="Fu G."/>
            <person name="Huang Y."/>
            <person name="Li Y."/>
            <person name="Zhu J."/>
            <person name="Liu Y."/>
            <person name="Hu X."/>
            <person name="Jia P."/>
            <person name="Zhang Y."/>
            <person name="Zhao Q."/>
            <person name="Ying K."/>
            <person name="Yu S."/>
            <person name="Tang Y."/>
            <person name="Weng Q."/>
            <person name="Zhang L."/>
            <person name="Lu Y."/>
            <person name="Mu J."/>
            <person name="Lu Y."/>
            <person name="Zhang L.S."/>
            <person name="Yu Z."/>
            <person name="Fan D."/>
            <person name="Liu X."/>
            <person name="Lu T."/>
            <person name="Li C."/>
            <person name="Wu Y."/>
            <person name="Sun T."/>
            <person name="Lei H."/>
            <person name="Li T."/>
            <person name="Hu H."/>
            <person name="Guan J."/>
            <person name="Wu M."/>
            <person name="Zhang R."/>
            <person name="Zhou B."/>
            <person name="Chen Z."/>
            <person name="Chen L."/>
            <person name="Jin Z."/>
            <person name="Wang R."/>
            <person name="Yin H."/>
            <person name="Cai Z."/>
            <person name="Ren S."/>
            <person name="Lv G."/>
            <person name="Gu W."/>
            <person name="Zhu G."/>
            <person name="Tu Y."/>
            <person name="Jia J."/>
            <person name="Zhang Y."/>
            <person name="Chen J."/>
            <person name="Kang H."/>
            <person name="Chen X."/>
            <person name="Shao C."/>
            <person name="Sun Y."/>
            <person name="Hu Q."/>
            <person name="Zhang X."/>
            <person name="Zhang W."/>
            <person name="Wang L."/>
            <person name="Ding C."/>
            <person name="Sheng H."/>
            <person name="Gu J."/>
            <person name="Chen S."/>
            <person name="Ni L."/>
            <person name="Zhu F."/>
            <person name="Chen W."/>
            <person name="Lan L."/>
            <person name="Lai Y."/>
            <person name="Cheng Z."/>
            <person name="Gu M."/>
            <person name="Jiang J."/>
            <person name="Li J."/>
            <person name="Hong G."/>
            <person name="Xue Y."/>
            <person name="Han B."/>
        </authorList>
    </citation>
    <scope>NUCLEOTIDE SEQUENCE</scope>
</reference>
<dbReference type="AlphaFoldDB" id="Q01HV8"/>
<dbReference type="InterPro" id="IPR029480">
    <property type="entry name" value="Transpos_assoc"/>
</dbReference>
<evidence type="ECO:0000259" key="3">
    <source>
        <dbReference type="Pfam" id="PF13963"/>
    </source>
</evidence>
<dbReference type="InterPro" id="IPR025452">
    <property type="entry name" value="DUF4218"/>
</dbReference>
<feature type="compositionally biased region" description="Basic and acidic residues" evidence="1">
    <location>
        <begin position="771"/>
        <end position="786"/>
    </location>
</feature>
<dbReference type="Pfam" id="PF02992">
    <property type="entry name" value="Transposase_21"/>
    <property type="match status" value="1"/>
</dbReference>
<evidence type="ECO:0000256" key="1">
    <source>
        <dbReference type="SAM" id="MobiDB-lite"/>
    </source>
</evidence>
<dbReference type="PANTHER" id="PTHR10775:SF182">
    <property type="entry name" value="TRANSPOSON, EN_SPM-LIKE, TRANSPOSASE-ASSOCIATED DOMAIN PROTEIN-RELATED"/>
    <property type="match status" value="1"/>
</dbReference>
<evidence type="ECO:0000259" key="2">
    <source>
        <dbReference type="Pfam" id="PF13960"/>
    </source>
</evidence>
<organism evidence="4">
    <name type="scientific">Oryza sativa</name>
    <name type="common">Rice</name>
    <dbReference type="NCBI Taxonomy" id="4530"/>
    <lineage>
        <taxon>Eukaryota</taxon>
        <taxon>Viridiplantae</taxon>
        <taxon>Streptophyta</taxon>
        <taxon>Embryophyta</taxon>
        <taxon>Tracheophyta</taxon>
        <taxon>Spermatophyta</taxon>
        <taxon>Magnoliopsida</taxon>
        <taxon>Liliopsida</taxon>
        <taxon>Poales</taxon>
        <taxon>Poaceae</taxon>
        <taxon>BOP clade</taxon>
        <taxon>Oryzoideae</taxon>
        <taxon>Oryzeae</taxon>
        <taxon>Oryzinae</taxon>
        <taxon>Oryza</taxon>
    </lineage>
</organism>
<protein>
    <submittedName>
        <fullName evidence="4">OSIGBa0159H11-OSIGBa0137A07.1 protein</fullName>
    </submittedName>
</protein>
<sequence>MDLKTIKILLRYPRGSDEYLAGVHGFLEFAYKDKSEDTKIYCPCETCVHTMLLSKNDVYDRLVCNGMLQSYDQWDFHGESSEEQTRNQQPQPHNENMRANMHELINDAFRTVYDDVPMSDHADSPCTHTDGPNLEAQAFYKLVKDSEKPLWDGCELSHLSLLVLLFNMKSMNKWSDKSFGDLLDILHMAIPNEKELPKNFYEAKKVVSKFGLDYQQIHACPNNCQLFWKDKVNDDFCSICKASRWKGKKPETKLTKERKKATPSKVLRYFPIKDRLKRLFMCRETASLPRWHDEERLEDGALQHPTDSPAWKNFDERFKQFVSDSRNIRFGLATDGFNPYVIYNLPPWLCMMEPNLLMPLIIPRPKSPGDYIHVFLQPLLEDLRDIFFNGISTYDASRDETFNLRAAVLWTINDLPALGMLASHMVHREFACPPCGPNVWSKRLAHGKKSCFMGHRRFLPPNHEFRFDRNSFDGTTEISAEPITYYRRPVLDEINAIGDFKKSKTYKADNLQARLDLKEMNIREELHPQQRTSSKFYLPPASFTMSKSEKQLFCKVLRDIKVPDGYSANISRCVNYAEGKIHGLKTHDCHVLMQQLMPIALRGILPDDVTSVLFDLSAYFQGICSKVLHVDELDRLEEAIQITLCRMEMIIPPRFFTVMVHLVVHLATECKIAGPVCYRWMYFIERYLGKLKSYVRNKARPKGSIAESYLADECMAFCSRYLEGFPTKHNLPSRNNDKPDQFETPMSRQESTLFPPVGKPLGKPSVYSLTGREKLQAHREHAADLKRNKRKRMKPGINLTRANVPSLRDNTLAPA</sequence>
<gene>
    <name evidence="4" type="primary">OSIGBa0159H11-OSIGBa0137A07.1</name>
</gene>
<accession>Q01HV8</accession>
<dbReference type="Pfam" id="PF13963">
    <property type="entry name" value="Transpos_assoc"/>
    <property type="match status" value="1"/>
</dbReference>